<evidence type="ECO:0000313" key="3">
    <source>
        <dbReference type="Proteomes" id="UP000261055"/>
    </source>
</evidence>
<dbReference type="CDD" id="cd07750">
    <property type="entry name" value="PolyPPase_VTC_like"/>
    <property type="match status" value="1"/>
</dbReference>
<dbReference type="EMBL" id="QSVQ01000009">
    <property type="protein sequence ID" value="RGO50377.1"/>
    <property type="molecule type" value="Genomic_DNA"/>
</dbReference>
<evidence type="ECO:0000259" key="1">
    <source>
        <dbReference type="Pfam" id="PF09359"/>
    </source>
</evidence>
<accession>A0A3E5GSN8</accession>
<dbReference type="Gene3D" id="3.20.100.30">
    <property type="entry name" value="VTC, catalytic tunnel domain"/>
    <property type="match status" value="1"/>
</dbReference>
<gene>
    <name evidence="2" type="ORF">DXB12_08675</name>
</gene>
<keyword evidence="3" id="KW-1185">Reference proteome</keyword>
<reference evidence="2 3" key="1">
    <citation type="submission" date="2018-08" db="EMBL/GenBank/DDBJ databases">
        <title>A genome reference for cultivated species of the human gut microbiota.</title>
        <authorList>
            <person name="Zou Y."/>
            <person name="Xue W."/>
            <person name="Luo G."/>
        </authorList>
    </citation>
    <scope>NUCLEOTIDE SEQUENCE [LARGE SCALE GENOMIC DNA]</scope>
    <source>
        <strain evidence="2 3">OM02-12</strain>
    </source>
</reference>
<dbReference type="GO" id="GO:0006799">
    <property type="term" value="P:polyphosphate biosynthetic process"/>
    <property type="evidence" value="ECO:0007669"/>
    <property type="project" value="UniProtKB-ARBA"/>
</dbReference>
<dbReference type="AlphaFoldDB" id="A0A3E5GSN8"/>
<dbReference type="InterPro" id="IPR018966">
    <property type="entry name" value="VTC_domain"/>
</dbReference>
<dbReference type="Pfam" id="PF09359">
    <property type="entry name" value="VTC"/>
    <property type="match status" value="1"/>
</dbReference>
<comment type="caution">
    <text evidence="2">The sequence shown here is derived from an EMBL/GenBank/DDBJ whole genome shotgun (WGS) entry which is preliminary data.</text>
</comment>
<protein>
    <submittedName>
        <fullName evidence="2">VTC domain-containing protein</fullName>
    </submittedName>
</protein>
<feature type="domain" description="VTC" evidence="1">
    <location>
        <begin position="41"/>
        <end position="259"/>
    </location>
</feature>
<proteinExistence type="predicted"/>
<name>A0A3E5GSN8_9FIRM</name>
<dbReference type="Proteomes" id="UP000261055">
    <property type="component" value="Unassembled WGS sequence"/>
</dbReference>
<dbReference type="InterPro" id="IPR042267">
    <property type="entry name" value="VTC_sf"/>
</dbReference>
<sequence length="273" mass="32092">MKKIKNISHVGIAEHMKQLKNAEISERVGTAEYAGTAEHFRNEWKYLISTSEKELLELRMKHLLKKDPHASDGGYMIRSLYFDDYWNSAYEEKESGVLMRKKYRIRIYDYSDRSIKLERKKKFGSYIYKEGAPLTREEVEKILAGEYEFLLHSPYSLCREFYIECVSNMMRPRTIVDYDRVPWIMDTGTVRITFDCDVRAAVGGYDIFDLTLATLPVLEPGKLVMEVKFTELLPQIIRNLLPPQSAEFTAVSKYVLCYEKTRYLNGFEYWAEN</sequence>
<organism evidence="2 3">
    <name type="scientific">Dorea formicigenerans</name>
    <dbReference type="NCBI Taxonomy" id="39486"/>
    <lineage>
        <taxon>Bacteria</taxon>
        <taxon>Bacillati</taxon>
        <taxon>Bacillota</taxon>
        <taxon>Clostridia</taxon>
        <taxon>Lachnospirales</taxon>
        <taxon>Lachnospiraceae</taxon>
        <taxon>Dorea</taxon>
    </lineage>
</organism>
<evidence type="ECO:0000313" key="2">
    <source>
        <dbReference type="EMBL" id="RGO50377.1"/>
    </source>
</evidence>
<dbReference type="RefSeq" id="WP_117613561.1">
    <property type="nucleotide sequence ID" value="NZ_QSVQ01000009.1"/>
</dbReference>